<dbReference type="RefSeq" id="WP_024727435.1">
    <property type="nucleotide sequence ID" value="NZ_BAABXW010000001.1"/>
</dbReference>
<feature type="compositionally biased region" description="Basic and acidic residues" evidence="1">
    <location>
        <begin position="288"/>
        <end position="302"/>
    </location>
</feature>
<dbReference type="InterPro" id="IPR008964">
    <property type="entry name" value="Invasin/intimin_cell_adhesion"/>
</dbReference>
<evidence type="ECO:0000256" key="1">
    <source>
        <dbReference type="SAM" id="MobiDB-lite"/>
    </source>
</evidence>
<sequence>MEHIEDKVISDLYERCQLRKREGSYDEAATSQRKILEYMVENIWISGTNGAPWPKDCRELFKKINLLEHMNFISQESKNQYHSIRKKTNSGAHVANPVSENDVNAVLMLLEPEILEYFNQYGGADSLKIRRQLAEKLNERERQQQLLLQERWRKRKKGLAVGGVIVLCCVVIFFVGLRMLQKVRMNAMIQEEISNYVESPLNHFSLKVGETSKPLAARGWKWVDTYTSNEKVVKVSSKGKVVAVGEGSAYVVISSKIGLGKLVECYRYDVNRESPTKEKSADAWGQFKSDESTENTEEKTTESTKAPKAKVPSAYAQGYRQIKEFVERDPHWITTLQVGDAFTVDCMKVWKNAGVSTYSTNKKVVTVDAAGRVKAVGKGTAYVIIAVSDNVQQGYCYRVE</sequence>
<gene>
    <name evidence="4" type="ORF">AALG99_08025</name>
</gene>
<organism evidence="4 5">
    <name type="scientific">Anaerostipes hominis</name>
    <name type="common">ex Lee et al. 2021</name>
    <dbReference type="NCBI Taxonomy" id="2025494"/>
    <lineage>
        <taxon>Bacteria</taxon>
        <taxon>Bacillati</taxon>
        <taxon>Bacillota</taxon>
        <taxon>Clostridia</taxon>
        <taxon>Lachnospirales</taxon>
        <taxon>Lachnospiraceae</taxon>
        <taxon>Anaerostipes</taxon>
    </lineage>
</organism>
<proteinExistence type="predicted"/>
<dbReference type="EMBL" id="JBCLTR010000007">
    <property type="protein sequence ID" value="MEY8633470.1"/>
    <property type="molecule type" value="Genomic_DNA"/>
</dbReference>
<reference evidence="4 5" key="1">
    <citation type="submission" date="2024-03" db="EMBL/GenBank/DDBJ databases">
        <title>Mouse gut bacterial collection (mGBC) of GemPharmatech.</title>
        <authorList>
            <person name="He Y."/>
            <person name="Dong L."/>
            <person name="Wu D."/>
            <person name="Gao X."/>
            <person name="Lin Z."/>
        </authorList>
    </citation>
    <scope>NUCLEOTIDE SEQUENCE [LARGE SCALE GENOMIC DNA]</scope>
    <source>
        <strain evidence="4 5">32-10</strain>
    </source>
</reference>
<accession>A0ABV4DG35</accession>
<feature type="region of interest" description="Disordered" evidence="1">
    <location>
        <begin position="279"/>
        <end position="307"/>
    </location>
</feature>
<comment type="caution">
    <text evidence="4">The sequence shown here is derived from an EMBL/GenBank/DDBJ whole genome shotgun (WGS) entry which is preliminary data.</text>
</comment>
<feature type="transmembrane region" description="Helical" evidence="2">
    <location>
        <begin position="159"/>
        <end position="180"/>
    </location>
</feature>
<keyword evidence="5" id="KW-1185">Reference proteome</keyword>
<evidence type="ECO:0000256" key="2">
    <source>
        <dbReference type="SAM" id="Phobius"/>
    </source>
</evidence>
<protein>
    <submittedName>
        <fullName evidence="4">DUF4145 domain-containing protein</fullName>
    </submittedName>
</protein>
<feature type="domain" description="DUF4145" evidence="3">
    <location>
        <begin position="24"/>
        <end position="110"/>
    </location>
</feature>
<keyword evidence="2" id="KW-0812">Transmembrane</keyword>
<name>A0ABV4DG35_9FIRM</name>
<dbReference type="Pfam" id="PF13643">
    <property type="entry name" value="DUF4145"/>
    <property type="match status" value="1"/>
</dbReference>
<dbReference type="InterPro" id="IPR025285">
    <property type="entry name" value="DUF4145"/>
</dbReference>
<dbReference type="SUPFAM" id="SSF49373">
    <property type="entry name" value="Invasin/intimin cell-adhesion fragments"/>
    <property type="match status" value="2"/>
</dbReference>
<keyword evidence="2" id="KW-0472">Membrane</keyword>
<evidence type="ECO:0000313" key="4">
    <source>
        <dbReference type="EMBL" id="MEY8633470.1"/>
    </source>
</evidence>
<keyword evidence="2" id="KW-1133">Transmembrane helix</keyword>
<dbReference type="Proteomes" id="UP001565219">
    <property type="component" value="Unassembled WGS sequence"/>
</dbReference>
<evidence type="ECO:0000259" key="3">
    <source>
        <dbReference type="Pfam" id="PF13643"/>
    </source>
</evidence>
<evidence type="ECO:0000313" key="5">
    <source>
        <dbReference type="Proteomes" id="UP001565219"/>
    </source>
</evidence>
<dbReference type="Gene3D" id="2.60.40.1080">
    <property type="match status" value="2"/>
</dbReference>